<comment type="caution">
    <text evidence="1">The sequence shown here is derived from an EMBL/GenBank/DDBJ whole genome shotgun (WGS) entry which is preliminary data.</text>
</comment>
<reference evidence="1" key="1">
    <citation type="submission" date="2019-01" db="EMBL/GenBank/DDBJ databases">
        <authorList>
            <person name="Ashton P.M."/>
            <person name="Dallman T."/>
            <person name="Nair S."/>
            <person name="De Pinna E."/>
            <person name="Peters T."/>
            <person name="Grant K."/>
        </authorList>
    </citation>
    <scope>NUCLEOTIDE SEQUENCE</scope>
    <source>
        <strain evidence="1">660431</strain>
    </source>
</reference>
<evidence type="ECO:0000313" key="1">
    <source>
        <dbReference type="EMBL" id="ECA7541036.1"/>
    </source>
</evidence>
<name>A0A5X7K1F2_SALET</name>
<dbReference type="EMBL" id="AAHVJI010000007">
    <property type="protein sequence ID" value="ECA7541036.1"/>
    <property type="molecule type" value="Genomic_DNA"/>
</dbReference>
<dbReference type="Pfam" id="PF19924">
    <property type="entry name" value="DUF6387"/>
    <property type="match status" value="1"/>
</dbReference>
<proteinExistence type="predicted"/>
<dbReference type="AlphaFoldDB" id="A0A5X7K1F2"/>
<organism evidence="1">
    <name type="scientific">Salmonella enterica subsp. enterica serovar Strasbourg</name>
    <dbReference type="NCBI Taxonomy" id="682796"/>
    <lineage>
        <taxon>Bacteria</taxon>
        <taxon>Pseudomonadati</taxon>
        <taxon>Pseudomonadota</taxon>
        <taxon>Gammaproteobacteria</taxon>
        <taxon>Enterobacterales</taxon>
        <taxon>Enterobacteriaceae</taxon>
        <taxon>Salmonella</taxon>
    </lineage>
</organism>
<protein>
    <submittedName>
        <fullName evidence="1">Uncharacterized protein</fullName>
    </submittedName>
</protein>
<gene>
    <name evidence="1" type="ORF">EPL59_09040</name>
</gene>
<accession>A0A5X7K1F2</accession>
<sequence>MKRISDVRDLPKTFNIDNYDGLNSLSGKDLFRQFYWRKISYENEIYSDSPELGFIKTDHYPDTAYFTLDGGLHHDPFHELITHEFYDNLTSGGEDFTLKSEGGFTPLSRWDIELIEEAIAIDGIGKNLKISEYYEVPCFALMNESLSLVSKDFADVAVRINLSDFRDKELIDAFTTLLTSWRKKLNIEEPEKPVNGKWPDIRNKILSYKIIPLMDLKAWQRITNTKIEPRVIAAALFCHGDGDYYTYTYTVKPFLNKLMNKSTLNKVIGELSD</sequence>
<dbReference type="InterPro" id="IPR045664">
    <property type="entry name" value="DUF6387"/>
</dbReference>